<protein>
    <submittedName>
        <fullName evidence="2">Uncharacterized protein</fullName>
    </submittedName>
</protein>
<feature type="compositionally biased region" description="Low complexity" evidence="1">
    <location>
        <begin position="10"/>
        <end position="24"/>
    </location>
</feature>
<evidence type="ECO:0000313" key="3">
    <source>
        <dbReference type="Proteomes" id="UP000796880"/>
    </source>
</evidence>
<name>A0A8K0E454_9ROSA</name>
<dbReference type="OrthoDB" id="1701699at2759"/>
<dbReference type="GO" id="GO:0048367">
    <property type="term" value="P:shoot system development"/>
    <property type="evidence" value="ECO:0007669"/>
    <property type="project" value="InterPro"/>
</dbReference>
<gene>
    <name evidence="2" type="ORF">FNV43_RR18662</name>
</gene>
<dbReference type="Pfam" id="PF03087">
    <property type="entry name" value="BPS1"/>
    <property type="match status" value="1"/>
</dbReference>
<keyword evidence="3" id="KW-1185">Reference proteome</keyword>
<sequence>MKRPTMAAFSPKSSSTKYSSRSISFPARSHPSTQRIEQVLNKLKACQETYSSSKAETICNGLCGLRELYGCIEDLLDLPSTQQALAAHDQNEKWVNELLDSSLRYLDICSKSRDAILLMKESVRELESALRRRKVGDSSIESDVVSYLCFRKKMKREIGLSLKQMEGKYGTLPLDLDNHLCAVVRVLRESSLIAGSIFRSLFLFLSSPLLKPKQQSRWSLVSIMVHKGIVSEDEKRSVNELESVDIALSNLSLQNSSEDSEDDKFECAQKRLEALEVGIEGLENGLECLFRLLIHKRVALLNILSL</sequence>
<reference evidence="2" key="1">
    <citation type="submission" date="2020-03" db="EMBL/GenBank/DDBJ databases">
        <title>A high-quality chromosome-level genome assembly of a woody plant with both climbing and erect habits, Rhamnella rubrinervis.</title>
        <authorList>
            <person name="Lu Z."/>
            <person name="Yang Y."/>
            <person name="Zhu X."/>
            <person name="Sun Y."/>
        </authorList>
    </citation>
    <scope>NUCLEOTIDE SEQUENCE</scope>
    <source>
        <strain evidence="2">BYM</strain>
        <tissue evidence="2">Leaf</tissue>
    </source>
</reference>
<accession>A0A8K0E454</accession>
<dbReference type="EMBL" id="VOIH02000008">
    <property type="protein sequence ID" value="KAF3440378.1"/>
    <property type="molecule type" value="Genomic_DNA"/>
</dbReference>
<dbReference type="InterPro" id="IPR004320">
    <property type="entry name" value="BPS1_pln"/>
</dbReference>
<comment type="caution">
    <text evidence="2">The sequence shown here is derived from an EMBL/GenBank/DDBJ whole genome shotgun (WGS) entry which is preliminary data.</text>
</comment>
<dbReference type="AlphaFoldDB" id="A0A8K0E454"/>
<organism evidence="2 3">
    <name type="scientific">Rhamnella rubrinervis</name>
    <dbReference type="NCBI Taxonomy" id="2594499"/>
    <lineage>
        <taxon>Eukaryota</taxon>
        <taxon>Viridiplantae</taxon>
        <taxon>Streptophyta</taxon>
        <taxon>Embryophyta</taxon>
        <taxon>Tracheophyta</taxon>
        <taxon>Spermatophyta</taxon>
        <taxon>Magnoliopsida</taxon>
        <taxon>eudicotyledons</taxon>
        <taxon>Gunneridae</taxon>
        <taxon>Pentapetalae</taxon>
        <taxon>rosids</taxon>
        <taxon>fabids</taxon>
        <taxon>Rosales</taxon>
        <taxon>Rhamnaceae</taxon>
        <taxon>rhamnoid group</taxon>
        <taxon>Rhamneae</taxon>
        <taxon>Rhamnella</taxon>
    </lineage>
</organism>
<proteinExistence type="predicted"/>
<dbReference type="Proteomes" id="UP000796880">
    <property type="component" value="Unassembled WGS sequence"/>
</dbReference>
<feature type="region of interest" description="Disordered" evidence="1">
    <location>
        <begin position="1"/>
        <end position="31"/>
    </location>
</feature>
<evidence type="ECO:0000256" key="1">
    <source>
        <dbReference type="SAM" id="MobiDB-lite"/>
    </source>
</evidence>
<evidence type="ECO:0000313" key="2">
    <source>
        <dbReference type="EMBL" id="KAF3440378.1"/>
    </source>
</evidence>
<dbReference type="PANTHER" id="PTHR33070:SF116">
    <property type="entry name" value="DUF241 DOMAIN PROTEIN"/>
    <property type="match status" value="1"/>
</dbReference>
<dbReference type="PANTHER" id="PTHR33070">
    <property type="entry name" value="OS06G0725500 PROTEIN"/>
    <property type="match status" value="1"/>
</dbReference>
<dbReference type="GO" id="GO:0048364">
    <property type="term" value="P:root development"/>
    <property type="evidence" value="ECO:0007669"/>
    <property type="project" value="InterPro"/>
</dbReference>